<sequence length="93" mass="10307">MYKYGSTRMNLAPCQPCVMGSVRVTSATACLLFHHGGRGDVNAFLMEMGLTSPHHSPKGRSPCYHFTNGSRDRRGCCANEKLNFTDLEIVLKK</sequence>
<evidence type="ECO:0000313" key="1">
    <source>
        <dbReference type="EMBL" id="GIZ00542.1"/>
    </source>
</evidence>
<accession>A0AAV4XZM6</accession>
<name>A0AAV4XZM6_CAEEX</name>
<evidence type="ECO:0000313" key="2">
    <source>
        <dbReference type="Proteomes" id="UP001054945"/>
    </source>
</evidence>
<dbReference type="Proteomes" id="UP001054945">
    <property type="component" value="Unassembled WGS sequence"/>
</dbReference>
<gene>
    <name evidence="1" type="ORF">CEXT_345991</name>
</gene>
<dbReference type="AlphaFoldDB" id="A0AAV4XZM6"/>
<dbReference type="EMBL" id="BPLR01001170">
    <property type="protein sequence ID" value="GIZ00542.1"/>
    <property type="molecule type" value="Genomic_DNA"/>
</dbReference>
<reference evidence="1 2" key="1">
    <citation type="submission" date="2021-06" db="EMBL/GenBank/DDBJ databases">
        <title>Caerostris extrusa draft genome.</title>
        <authorList>
            <person name="Kono N."/>
            <person name="Arakawa K."/>
        </authorList>
    </citation>
    <scope>NUCLEOTIDE SEQUENCE [LARGE SCALE GENOMIC DNA]</scope>
</reference>
<organism evidence="1 2">
    <name type="scientific">Caerostris extrusa</name>
    <name type="common">Bark spider</name>
    <name type="synonym">Caerostris bankana</name>
    <dbReference type="NCBI Taxonomy" id="172846"/>
    <lineage>
        <taxon>Eukaryota</taxon>
        <taxon>Metazoa</taxon>
        <taxon>Ecdysozoa</taxon>
        <taxon>Arthropoda</taxon>
        <taxon>Chelicerata</taxon>
        <taxon>Arachnida</taxon>
        <taxon>Araneae</taxon>
        <taxon>Araneomorphae</taxon>
        <taxon>Entelegynae</taxon>
        <taxon>Araneoidea</taxon>
        <taxon>Araneidae</taxon>
        <taxon>Caerostris</taxon>
    </lineage>
</organism>
<keyword evidence="2" id="KW-1185">Reference proteome</keyword>
<comment type="caution">
    <text evidence="1">The sequence shown here is derived from an EMBL/GenBank/DDBJ whole genome shotgun (WGS) entry which is preliminary data.</text>
</comment>
<proteinExistence type="predicted"/>
<protein>
    <submittedName>
        <fullName evidence="1">Uncharacterized protein</fullName>
    </submittedName>
</protein>